<dbReference type="PROSITE" id="PS50894">
    <property type="entry name" value="HPT"/>
    <property type="match status" value="1"/>
</dbReference>
<dbReference type="AlphaFoldDB" id="A0A1W6CVF2"/>
<evidence type="ECO:0000313" key="4">
    <source>
        <dbReference type="EMBL" id="ARJ68840.1"/>
    </source>
</evidence>
<dbReference type="STRING" id="1945662.B0A89_03535"/>
<dbReference type="GO" id="GO:0000160">
    <property type="term" value="P:phosphorelay signal transduction system"/>
    <property type="evidence" value="ECO:0007669"/>
    <property type="project" value="UniProtKB-KW"/>
</dbReference>
<evidence type="ECO:0000259" key="3">
    <source>
        <dbReference type="PROSITE" id="PS50894"/>
    </source>
</evidence>
<dbReference type="Pfam" id="PF01627">
    <property type="entry name" value="Hpt"/>
    <property type="match status" value="1"/>
</dbReference>
<accession>A0A1W6CVF2</accession>
<dbReference type="GO" id="GO:0004672">
    <property type="term" value="F:protein kinase activity"/>
    <property type="evidence" value="ECO:0007669"/>
    <property type="project" value="UniProtKB-ARBA"/>
</dbReference>
<name>A0A1W6CVF2_9RHOB</name>
<proteinExistence type="predicted"/>
<feature type="domain" description="HPt" evidence="3">
    <location>
        <begin position="15"/>
        <end position="114"/>
    </location>
</feature>
<dbReference type="RefSeq" id="WP_085376947.1">
    <property type="nucleotide sequence ID" value="NZ_CP020612.1"/>
</dbReference>
<dbReference type="Gene3D" id="1.20.120.160">
    <property type="entry name" value="HPT domain"/>
    <property type="match status" value="1"/>
</dbReference>
<evidence type="ECO:0000313" key="5">
    <source>
        <dbReference type="Proteomes" id="UP000193017"/>
    </source>
</evidence>
<keyword evidence="5" id="KW-1185">Reference proteome</keyword>
<dbReference type="InterPro" id="IPR036641">
    <property type="entry name" value="HPT_dom_sf"/>
</dbReference>
<reference evidence="4 5" key="1">
    <citation type="submission" date="2017-03" db="EMBL/GenBank/DDBJ databases">
        <title>Genome sequence of Paracoccus contaminans isolated from a water microcosm.</title>
        <authorList>
            <person name="Aurass P."/>
            <person name="Karste S."/>
            <person name="Trost E."/>
            <person name="Glaeser S.P."/>
            <person name="Kaempfer P."/>
            <person name="Flieger A."/>
        </authorList>
    </citation>
    <scope>NUCLEOTIDE SEQUENCE [LARGE SCALE GENOMIC DNA]</scope>
    <source>
        <strain evidence="5">RKI 16-01929T\LMG 29738T\CCM 8701T\CIP 111112T</strain>
    </source>
</reference>
<dbReference type="EMBL" id="CP020612">
    <property type="protein sequence ID" value="ARJ68840.1"/>
    <property type="molecule type" value="Genomic_DNA"/>
</dbReference>
<evidence type="ECO:0000256" key="1">
    <source>
        <dbReference type="ARBA" id="ARBA00023012"/>
    </source>
</evidence>
<keyword evidence="1" id="KW-0902">Two-component regulatory system</keyword>
<dbReference type="InterPro" id="IPR008207">
    <property type="entry name" value="Sig_transdc_His_kin_Hpt_dom"/>
</dbReference>
<dbReference type="OrthoDB" id="7867809at2"/>
<dbReference type="Proteomes" id="UP000193017">
    <property type="component" value="Chromosome"/>
</dbReference>
<sequence length="123" mass="13279">MIDWRRVAAVRHEVGEAEFRPIIEMFLDEIEGAIMGIAASDAAGGLAGDAASLRHALQFMKGCALNIGLTALCQTCDAWEAMLLQGRQASLRTQTLMESYAASKRALMRDIEARTAHQDTGAA</sequence>
<dbReference type="KEGG" id="pcon:B0A89_03535"/>
<dbReference type="SUPFAM" id="SSF47226">
    <property type="entry name" value="Histidine-containing phosphotransfer domain, HPT domain"/>
    <property type="match status" value="1"/>
</dbReference>
<comment type="caution">
    <text evidence="2">Lacks conserved residue(s) required for the propagation of feature annotation.</text>
</comment>
<protein>
    <recommendedName>
        <fullName evidence="3">HPt domain-containing protein</fullName>
    </recommendedName>
</protein>
<organism evidence="4 5">
    <name type="scientific">Paracoccus contaminans</name>
    <dbReference type="NCBI Taxonomy" id="1945662"/>
    <lineage>
        <taxon>Bacteria</taxon>
        <taxon>Pseudomonadati</taxon>
        <taxon>Pseudomonadota</taxon>
        <taxon>Alphaproteobacteria</taxon>
        <taxon>Rhodobacterales</taxon>
        <taxon>Paracoccaceae</taxon>
        <taxon>Paracoccus</taxon>
    </lineage>
</organism>
<gene>
    <name evidence="4" type="ORF">B0A89_03535</name>
</gene>
<evidence type="ECO:0000256" key="2">
    <source>
        <dbReference type="PROSITE-ProRule" id="PRU00110"/>
    </source>
</evidence>